<feature type="compositionally biased region" description="Polar residues" evidence="1">
    <location>
        <begin position="662"/>
        <end position="679"/>
    </location>
</feature>
<dbReference type="PANTHER" id="PTHR47797:SF3">
    <property type="entry name" value="CYTOCHROME B561 DOMAIN-CONTAINING PROTEIN"/>
    <property type="match status" value="1"/>
</dbReference>
<comment type="caution">
    <text evidence="5">The sequence shown here is derived from an EMBL/GenBank/DDBJ whole genome shotgun (WGS) entry which is preliminary data.</text>
</comment>
<evidence type="ECO:0000256" key="2">
    <source>
        <dbReference type="SAM" id="Phobius"/>
    </source>
</evidence>
<organism evidence="5 6">
    <name type="scientific">Clydaea vesicula</name>
    <dbReference type="NCBI Taxonomy" id="447962"/>
    <lineage>
        <taxon>Eukaryota</taxon>
        <taxon>Fungi</taxon>
        <taxon>Fungi incertae sedis</taxon>
        <taxon>Chytridiomycota</taxon>
        <taxon>Chytridiomycota incertae sedis</taxon>
        <taxon>Chytridiomycetes</taxon>
        <taxon>Lobulomycetales</taxon>
        <taxon>Lobulomycetaceae</taxon>
        <taxon>Clydaea</taxon>
    </lineage>
</organism>
<dbReference type="PANTHER" id="PTHR47797">
    <property type="entry name" value="DEHYDROGENASE, PUTATIVE (AFU_ORTHOLOGUE AFUA_8G05805)-RELATED"/>
    <property type="match status" value="1"/>
</dbReference>
<feature type="domain" description="DOMON" evidence="4">
    <location>
        <begin position="27"/>
        <end position="145"/>
    </location>
</feature>
<accession>A0AAD5U162</accession>
<feature type="compositionally biased region" description="Polar residues" evidence="1">
    <location>
        <begin position="538"/>
        <end position="585"/>
    </location>
</feature>
<feature type="transmembrane region" description="Helical" evidence="2">
    <location>
        <begin position="279"/>
        <end position="298"/>
    </location>
</feature>
<keyword evidence="6" id="KW-1185">Reference proteome</keyword>
<dbReference type="AlphaFoldDB" id="A0AAD5U162"/>
<keyword evidence="3" id="KW-0732">Signal</keyword>
<keyword evidence="2" id="KW-0472">Membrane</keyword>
<dbReference type="InterPro" id="IPR015920">
    <property type="entry name" value="Cellobiose_DH-like_cyt"/>
</dbReference>
<feature type="compositionally biased region" description="Basic and acidic residues" evidence="1">
    <location>
        <begin position="604"/>
        <end position="620"/>
    </location>
</feature>
<dbReference type="Gene3D" id="2.60.40.1210">
    <property type="entry name" value="Cellobiose dehydrogenase, cytochrome domain"/>
    <property type="match status" value="1"/>
</dbReference>
<feature type="transmembrane region" description="Helical" evidence="2">
    <location>
        <begin position="244"/>
        <end position="267"/>
    </location>
</feature>
<reference evidence="5" key="1">
    <citation type="submission" date="2020-05" db="EMBL/GenBank/DDBJ databases">
        <title>Phylogenomic resolution of chytrid fungi.</title>
        <authorList>
            <person name="Stajich J.E."/>
            <person name="Amses K."/>
            <person name="Simmons R."/>
            <person name="Seto K."/>
            <person name="Myers J."/>
            <person name="Bonds A."/>
            <person name="Quandt C.A."/>
            <person name="Barry K."/>
            <person name="Liu P."/>
            <person name="Grigoriev I."/>
            <person name="Longcore J.E."/>
            <person name="James T.Y."/>
        </authorList>
    </citation>
    <scope>NUCLEOTIDE SEQUENCE</scope>
    <source>
        <strain evidence="5">JEL0476</strain>
    </source>
</reference>
<feature type="region of interest" description="Disordered" evidence="1">
    <location>
        <begin position="485"/>
        <end position="620"/>
    </location>
</feature>
<feature type="chain" id="PRO_5041987117" description="DOMON domain-containing protein" evidence="3">
    <location>
        <begin position="20"/>
        <end position="755"/>
    </location>
</feature>
<dbReference type="Pfam" id="PF16010">
    <property type="entry name" value="CDH-cyt"/>
    <property type="match status" value="1"/>
</dbReference>
<proteinExistence type="predicted"/>
<keyword evidence="2" id="KW-1133">Transmembrane helix</keyword>
<dbReference type="SUPFAM" id="SSF49344">
    <property type="entry name" value="CBD9-like"/>
    <property type="match status" value="1"/>
</dbReference>
<feature type="transmembrane region" description="Helical" evidence="2">
    <location>
        <begin position="318"/>
        <end position="337"/>
    </location>
</feature>
<evidence type="ECO:0000259" key="4">
    <source>
        <dbReference type="PROSITE" id="PS50836"/>
    </source>
</evidence>
<dbReference type="CDD" id="cd08760">
    <property type="entry name" value="Cyt_b561_FRRS1_like"/>
    <property type="match status" value="1"/>
</dbReference>
<evidence type="ECO:0000313" key="5">
    <source>
        <dbReference type="EMBL" id="KAJ3221039.1"/>
    </source>
</evidence>
<feature type="region of interest" description="Disordered" evidence="1">
    <location>
        <begin position="658"/>
        <end position="679"/>
    </location>
</feature>
<gene>
    <name evidence="5" type="ORF">HK099_003817</name>
</gene>
<protein>
    <recommendedName>
        <fullName evidence="4">DOMON domain-containing protein</fullName>
    </recommendedName>
</protein>
<dbReference type="InterPro" id="IPR005018">
    <property type="entry name" value="DOMON_domain"/>
</dbReference>
<keyword evidence="2" id="KW-0812">Transmembrane</keyword>
<feature type="compositionally biased region" description="Polar residues" evidence="1">
    <location>
        <begin position="489"/>
        <end position="499"/>
    </location>
</feature>
<evidence type="ECO:0000313" key="6">
    <source>
        <dbReference type="Proteomes" id="UP001211065"/>
    </source>
</evidence>
<dbReference type="Proteomes" id="UP001211065">
    <property type="component" value="Unassembled WGS sequence"/>
</dbReference>
<evidence type="ECO:0000256" key="3">
    <source>
        <dbReference type="SAM" id="SignalP"/>
    </source>
</evidence>
<sequence>MKVLYLCIFFLQLTTQVFSTCSSSQQGQVCIEGKLASDNVQYTIHSSYAGYVGIGIGGSGEMSGCDMYVAWKRSDNTVTLSKRAATGHSLPLSVDVDFQILALDETISFPELLNSQNLLKITFSRPIASSVVTIGTETNYMWAASSTLPDDVDNPASSFGMHTEFGNFAAVNLKALSPLPPAITISTTSTTATSIRKSETSEIASATKSISSVTSATQTSSPVNSKLEENSTFFTNVPISTIHAIHGILFFIAFVITPFLVIFLSNFMLDNKNNWLQKFAPLLVFIVFTGLTSIAGLLIELLSLNGPHFGKDMYGHKIMGLLSFVLILLFTIGCILVKNLFLSNLKKKIFNYIGASVLVFGILNCYMGLKLLKITNSPKEIEFTEKDNNKKILNDFQLNYIFLEILFFCLIFIFSIILILQTIFLKKLEKQKSTEVVNNNLNYLDEKLEEGNSKGNDLVIKPKNRESIDNMESFSFFDTFNSNRKETSQNDVSDESSYFSRDRLEPGYSHKNSMNKSYKERQTELSGEEMRKSADLRSLTSNNKKSLDRSISFNSTFDNKNNSENNSMQSRVVQRNLTSSTTSFPARNASDELRRSKTAINKSNRMEELLLRQKSMNERKTDEHSDFMLYMEKRFQENRLKQQELTKSHISKEKIERPMRHLSTNDASIKQRSSLHNLKNNDLQDSRESILSRGSSEFDLNSFVSSSSYVPKRLPQNLRYDVTPLNSVNQASAKTRNVESHTKNAHLTQKKRYEF</sequence>
<dbReference type="CDD" id="cd09630">
    <property type="entry name" value="CDH_like_cytochrome"/>
    <property type="match status" value="1"/>
</dbReference>
<dbReference type="SMART" id="SM00664">
    <property type="entry name" value="DoH"/>
    <property type="match status" value="1"/>
</dbReference>
<evidence type="ECO:0000256" key="1">
    <source>
        <dbReference type="SAM" id="MobiDB-lite"/>
    </source>
</evidence>
<feature type="compositionally biased region" description="Basic and acidic residues" evidence="1">
    <location>
        <begin position="517"/>
        <end position="535"/>
    </location>
</feature>
<feature type="signal peptide" evidence="3">
    <location>
        <begin position="1"/>
        <end position="19"/>
    </location>
</feature>
<dbReference type="PROSITE" id="PS50836">
    <property type="entry name" value="DOMON"/>
    <property type="match status" value="1"/>
</dbReference>
<feature type="transmembrane region" description="Helical" evidence="2">
    <location>
        <begin position="400"/>
        <end position="425"/>
    </location>
</feature>
<feature type="region of interest" description="Disordered" evidence="1">
    <location>
        <begin position="732"/>
        <end position="755"/>
    </location>
</feature>
<name>A0AAD5U162_9FUNG</name>
<dbReference type="EMBL" id="JADGJW010000256">
    <property type="protein sequence ID" value="KAJ3221039.1"/>
    <property type="molecule type" value="Genomic_DNA"/>
</dbReference>